<evidence type="ECO:0000256" key="6">
    <source>
        <dbReference type="ARBA" id="ARBA00023053"/>
    </source>
</evidence>
<protein>
    <submittedName>
        <fullName evidence="12">NhaP-type Na+/H+ and K+/H+ antiporter</fullName>
    </submittedName>
</protein>
<dbReference type="PANTHER" id="PTHR10110">
    <property type="entry name" value="SODIUM/HYDROGEN EXCHANGER"/>
    <property type="match status" value="1"/>
</dbReference>
<evidence type="ECO:0000256" key="3">
    <source>
        <dbReference type="ARBA" id="ARBA00022475"/>
    </source>
</evidence>
<gene>
    <name evidence="12" type="ORF">LOSG293_160210</name>
</gene>
<feature type="transmembrane region" description="Helical" evidence="10">
    <location>
        <begin position="382"/>
        <end position="406"/>
    </location>
</feature>
<keyword evidence="13" id="KW-1185">Reference proteome</keyword>
<feature type="transmembrane region" description="Helical" evidence="10">
    <location>
        <begin position="183"/>
        <end position="208"/>
    </location>
</feature>
<evidence type="ECO:0000256" key="9">
    <source>
        <dbReference type="ARBA" id="ARBA00023201"/>
    </source>
</evidence>
<dbReference type="Gene3D" id="6.10.140.1330">
    <property type="match status" value="1"/>
</dbReference>
<dbReference type="InterPro" id="IPR006153">
    <property type="entry name" value="Cation/H_exchanger_TM"/>
</dbReference>
<sequence length="666" mass="74492">MTDFFLIALLFIATIVTNMIYTWYDKVPLAFYQIGAGLLLALVPLFAHFTLEPELFLMIVIAPLMFNDGQNADTKTIRGKQGTIFSLSVLLVIVSVVASGFVAHRTLPTLPLALAFALAAIITPTDAVAVTSITSKLQMPAKIMNALKNESLFNDASGIVAFDLALTTFLTGKFSVIDGIEHFLVVFLGGLLVGILLGAVTVSIRLFLIQQTMNPAAVIIPYNLLTPFAIYLIAEGVGLSGILAVVAAGLVHGLSQSRFRLSSTQLQMENKTAWQIVENMLNGFVFVLLGATLPTVWLNIVHSEFNELPRLLVLGIILYLFGIFIRYIWIRFGFAELGVKKQKIHSAAFINAIAGVHGTITLAMAFSLPLTAFGQSLPFRDAIIFVAAEVIIISLIVPTVILPFILPKKEVATSDEEITNHRNRMVEYASAQLIASSPQNDPPVSKVIETLLSQKGRTTRPNRKNLQAMLDHTNQIATDVVLEMERNGEISSQSAQAYLRLMTFHNRFSQGNRWKQFMRRLTFKIRRSSKQTRLNRNRQKIAAQLDNQSRNGDQRLAQLTQMHTDMMQMENRVFDRVIAYLNEIHNHTNTAEVDIVRHTYNQHHSRYLANQADQDHEQELFLKAFQFEYNFVQNEVQSGNISKELGNDLYQQISTDELAYMQSSSN</sequence>
<keyword evidence="2" id="KW-0813">Transport</keyword>
<feature type="domain" description="Cation/H+ exchanger transmembrane" evidence="11">
    <location>
        <begin position="10"/>
        <end position="406"/>
    </location>
</feature>
<feature type="transmembrane region" description="Helical" evidence="10">
    <location>
        <begin position="6"/>
        <end position="24"/>
    </location>
</feature>
<dbReference type="EMBL" id="BBJM01000016">
    <property type="protein sequence ID" value="GAK47978.1"/>
    <property type="molecule type" value="Genomic_DNA"/>
</dbReference>
<dbReference type="RefSeq" id="WP_051907229.1">
    <property type="nucleotide sequence ID" value="NZ_BBJM01000016.1"/>
</dbReference>
<evidence type="ECO:0000256" key="4">
    <source>
        <dbReference type="ARBA" id="ARBA00022692"/>
    </source>
</evidence>
<feature type="transmembrane region" description="Helical" evidence="10">
    <location>
        <begin position="31"/>
        <end position="49"/>
    </location>
</feature>
<evidence type="ECO:0000256" key="7">
    <source>
        <dbReference type="ARBA" id="ARBA00023065"/>
    </source>
</evidence>
<reference evidence="12" key="1">
    <citation type="journal article" date="2014" name="Genome Announc.">
        <title>Draft Genome Sequence of Lactobacillus oryzae Strain SG293T.</title>
        <authorList>
            <person name="Tanizawa Y."/>
            <person name="Fujisawa T."/>
            <person name="Mochizuki T."/>
            <person name="Kaminuma E."/>
            <person name="Nakamura Y."/>
            <person name="Tohno M."/>
        </authorList>
    </citation>
    <scope>NUCLEOTIDE SEQUENCE [LARGE SCALE GENOMIC DNA]</scope>
    <source>
        <strain evidence="12">SG293</strain>
    </source>
</reference>
<dbReference type="Pfam" id="PF00999">
    <property type="entry name" value="Na_H_Exchanger"/>
    <property type="match status" value="1"/>
</dbReference>
<feature type="transmembrane region" description="Helical" evidence="10">
    <location>
        <begin position="84"/>
        <end position="104"/>
    </location>
</feature>
<keyword evidence="9" id="KW-0739">Sodium transport</keyword>
<organism evidence="12 13">
    <name type="scientific">Secundilactobacillus oryzae JCM 18671</name>
    <dbReference type="NCBI Taxonomy" id="1291743"/>
    <lineage>
        <taxon>Bacteria</taxon>
        <taxon>Bacillati</taxon>
        <taxon>Bacillota</taxon>
        <taxon>Bacilli</taxon>
        <taxon>Lactobacillales</taxon>
        <taxon>Lactobacillaceae</taxon>
        <taxon>Secundilactobacillus</taxon>
    </lineage>
</organism>
<feature type="transmembrane region" description="Helical" evidence="10">
    <location>
        <begin position="280"/>
        <end position="300"/>
    </location>
</feature>
<evidence type="ECO:0000256" key="10">
    <source>
        <dbReference type="SAM" id="Phobius"/>
    </source>
</evidence>
<dbReference type="AlphaFoldDB" id="A0A081BIW0"/>
<keyword evidence="3" id="KW-1003">Cell membrane</keyword>
<keyword evidence="6" id="KW-0915">Sodium</keyword>
<evidence type="ECO:0000256" key="8">
    <source>
        <dbReference type="ARBA" id="ARBA00023136"/>
    </source>
</evidence>
<name>A0A081BIW0_9LACO</name>
<evidence type="ECO:0000256" key="5">
    <source>
        <dbReference type="ARBA" id="ARBA00022989"/>
    </source>
</evidence>
<evidence type="ECO:0000313" key="12">
    <source>
        <dbReference type="EMBL" id="GAK47978.1"/>
    </source>
</evidence>
<comment type="caution">
    <text evidence="12">The sequence shown here is derived from an EMBL/GenBank/DDBJ whole genome shotgun (WGS) entry which is preliminary data.</text>
</comment>
<keyword evidence="4 10" id="KW-0812">Transmembrane</keyword>
<keyword evidence="5 10" id="KW-1133">Transmembrane helix</keyword>
<evidence type="ECO:0000313" key="13">
    <source>
        <dbReference type="Proteomes" id="UP000028700"/>
    </source>
</evidence>
<feature type="transmembrane region" description="Helical" evidence="10">
    <location>
        <begin position="110"/>
        <end position="131"/>
    </location>
</feature>
<dbReference type="GO" id="GO:0015385">
    <property type="term" value="F:sodium:proton antiporter activity"/>
    <property type="evidence" value="ECO:0007669"/>
    <property type="project" value="InterPro"/>
</dbReference>
<dbReference type="OrthoDB" id="9809206at2"/>
<evidence type="ECO:0000256" key="1">
    <source>
        <dbReference type="ARBA" id="ARBA00004651"/>
    </source>
</evidence>
<keyword evidence="7" id="KW-0406">Ion transport</keyword>
<dbReference type="InterPro" id="IPR018422">
    <property type="entry name" value="Cation/H_exchanger_CPA1"/>
</dbReference>
<dbReference type="Proteomes" id="UP000028700">
    <property type="component" value="Unassembled WGS sequence"/>
</dbReference>
<dbReference type="GO" id="GO:0005886">
    <property type="term" value="C:plasma membrane"/>
    <property type="evidence" value="ECO:0007669"/>
    <property type="project" value="UniProtKB-SubCell"/>
</dbReference>
<comment type="subcellular location">
    <subcellularLocation>
        <location evidence="1">Cell membrane</location>
        <topology evidence="1">Multi-pass membrane protein</topology>
    </subcellularLocation>
</comment>
<proteinExistence type="predicted"/>
<dbReference type="GO" id="GO:0098719">
    <property type="term" value="P:sodium ion import across plasma membrane"/>
    <property type="evidence" value="ECO:0007669"/>
    <property type="project" value="TreeGrafter"/>
</dbReference>
<dbReference type="eggNOG" id="COG0025">
    <property type="taxonomic scope" value="Bacteria"/>
</dbReference>
<evidence type="ECO:0000256" key="2">
    <source>
        <dbReference type="ARBA" id="ARBA00022448"/>
    </source>
</evidence>
<dbReference type="STRING" id="1291743.LOSG293_160210"/>
<dbReference type="PANTHER" id="PTHR10110:SF86">
    <property type="entry name" value="SODIUM_HYDROGEN EXCHANGER 7"/>
    <property type="match status" value="1"/>
</dbReference>
<feature type="transmembrane region" description="Helical" evidence="10">
    <location>
        <begin position="240"/>
        <end position="259"/>
    </location>
</feature>
<feature type="transmembrane region" description="Helical" evidence="10">
    <location>
        <begin position="349"/>
        <end position="370"/>
    </location>
</feature>
<feature type="transmembrane region" description="Helical" evidence="10">
    <location>
        <begin position="312"/>
        <end position="329"/>
    </location>
</feature>
<dbReference type="GO" id="GO:0051453">
    <property type="term" value="P:regulation of intracellular pH"/>
    <property type="evidence" value="ECO:0007669"/>
    <property type="project" value="TreeGrafter"/>
</dbReference>
<dbReference type="GO" id="GO:0015386">
    <property type="term" value="F:potassium:proton antiporter activity"/>
    <property type="evidence" value="ECO:0007669"/>
    <property type="project" value="TreeGrafter"/>
</dbReference>
<keyword evidence="8 10" id="KW-0472">Membrane</keyword>
<accession>A0A081BIW0</accession>
<evidence type="ECO:0000259" key="11">
    <source>
        <dbReference type="Pfam" id="PF00999"/>
    </source>
</evidence>